<dbReference type="PANTHER" id="PTHR46797">
    <property type="entry name" value="HTH-TYPE TRANSCRIPTIONAL REGULATOR"/>
    <property type="match status" value="1"/>
</dbReference>
<dbReference type="RefSeq" id="WP_107817460.1">
    <property type="nucleotide sequence ID" value="NZ_QAOH01000013.1"/>
</dbReference>
<proteinExistence type="predicted"/>
<evidence type="ECO:0000313" key="6">
    <source>
        <dbReference type="Proteomes" id="UP000244077"/>
    </source>
</evidence>
<sequence>MPRSALTGTRIRERRTLEGLKQADLARTVGISPAYLNLIEHNRRRIGGKLLVDLARALGVELSVLTEGADVPLMEGLQDAASNAVARTRPAGRKAAVEPEAERAEEFAGRFPGWAELVVAQRDRITVLERRIEALNDRLAHDPFLSDSLHEVLSTVTAIRSTAGILNGMGEIDREWQARFHRNLYEDSQRLAQGSQALVSYLDSVGQSEDTLSSPLEEVEAWLAARDFALPELERGAMPDLTGEGGLRSAPARQLARKWVLRARAEAEKMPLSMVEELISEHGPDPAALAQAAGVDLAAAMRRLASLPAFENRLPTGLAICDGSGALTYRKPLDGFAPPRFGAACPLWPLYQALLRPMVPIRRVVEQQGQPPRRFLAYAIAQPQRPESFEAPEVVEATMLFIPLERLEISPREAEVQGIGTSCRVCARMNCLARREPSMVLEEPEEG</sequence>
<feature type="domain" description="HTH cro/C1-type" evidence="4">
    <location>
        <begin position="11"/>
        <end position="65"/>
    </location>
</feature>
<dbReference type="PROSITE" id="PS50943">
    <property type="entry name" value="HTH_CROC1"/>
    <property type="match status" value="1"/>
</dbReference>
<reference evidence="5 6" key="1">
    <citation type="submission" date="2018-04" db="EMBL/GenBank/DDBJ databases">
        <title>Genomic Encyclopedia of Archaeal and Bacterial Type Strains, Phase II (KMG-II): from individual species to whole genera.</title>
        <authorList>
            <person name="Goeker M."/>
        </authorList>
    </citation>
    <scope>NUCLEOTIDE SEQUENCE [LARGE SCALE GENOMIC DNA]</scope>
    <source>
        <strain evidence="5 6">DSM 100434</strain>
    </source>
</reference>
<keyword evidence="3" id="KW-0804">Transcription</keyword>
<dbReference type="GO" id="GO:0003700">
    <property type="term" value="F:DNA-binding transcription factor activity"/>
    <property type="evidence" value="ECO:0007669"/>
    <property type="project" value="TreeGrafter"/>
</dbReference>
<gene>
    <name evidence="5" type="ORF">C8N42_1138</name>
</gene>
<dbReference type="SUPFAM" id="SSF47413">
    <property type="entry name" value="lambda repressor-like DNA-binding domains"/>
    <property type="match status" value="1"/>
</dbReference>
<dbReference type="Pfam" id="PF01381">
    <property type="entry name" value="HTH_3"/>
    <property type="match status" value="1"/>
</dbReference>
<evidence type="ECO:0000313" key="5">
    <source>
        <dbReference type="EMBL" id="PTQ68867.1"/>
    </source>
</evidence>
<name>A0A2T5HBC3_9RHOB</name>
<evidence type="ECO:0000256" key="1">
    <source>
        <dbReference type="ARBA" id="ARBA00023015"/>
    </source>
</evidence>
<dbReference type="InterPro" id="IPR001387">
    <property type="entry name" value="Cro/C1-type_HTH"/>
</dbReference>
<protein>
    <recommendedName>
        <fullName evidence="4">HTH cro/C1-type domain-containing protein</fullName>
    </recommendedName>
</protein>
<dbReference type="Proteomes" id="UP000244077">
    <property type="component" value="Unassembled WGS sequence"/>
</dbReference>
<dbReference type="CDD" id="cd00093">
    <property type="entry name" value="HTH_XRE"/>
    <property type="match status" value="1"/>
</dbReference>
<keyword evidence="2" id="KW-0238">DNA-binding</keyword>
<evidence type="ECO:0000256" key="2">
    <source>
        <dbReference type="ARBA" id="ARBA00023125"/>
    </source>
</evidence>
<comment type="caution">
    <text evidence="5">The sequence shown here is derived from an EMBL/GenBank/DDBJ whole genome shotgun (WGS) entry which is preliminary data.</text>
</comment>
<dbReference type="InterPro" id="IPR010982">
    <property type="entry name" value="Lambda_DNA-bd_dom_sf"/>
</dbReference>
<evidence type="ECO:0000256" key="3">
    <source>
        <dbReference type="ARBA" id="ARBA00023163"/>
    </source>
</evidence>
<dbReference type="AlphaFoldDB" id="A0A2T5HBC3"/>
<dbReference type="SMART" id="SM00530">
    <property type="entry name" value="HTH_XRE"/>
    <property type="match status" value="1"/>
</dbReference>
<dbReference type="OrthoDB" id="7790108at2"/>
<dbReference type="Gene3D" id="1.10.260.40">
    <property type="entry name" value="lambda repressor-like DNA-binding domains"/>
    <property type="match status" value="1"/>
</dbReference>
<dbReference type="EMBL" id="QAOH01000013">
    <property type="protein sequence ID" value="PTQ68867.1"/>
    <property type="molecule type" value="Genomic_DNA"/>
</dbReference>
<organism evidence="5 6">
    <name type="scientific">Celeribacter persicus</name>
    <dbReference type="NCBI Taxonomy" id="1651082"/>
    <lineage>
        <taxon>Bacteria</taxon>
        <taxon>Pseudomonadati</taxon>
        <taxon>Pseudomonadota</taxon>
        <taxon>Alphaproteobacteria</taxon>
        <taxon>Rhodobacterales</taxon>
        <taxon>Roseobacteraceae</taxon>
        <taxon>Celeribacter</taxon>
    </lineage>
</organism>
<dbReference type="InterPro" id="IPR018653">
    <property type="entry name" value="ScfR_C"/>
</dbReference>
<evidence type="ECO:0000259" key="4">
    <source>
        <dbReference type="PROSITE" id="PS50943"/>
    </source>
</evidence>
<dbReference type="InterPro" id="IPR050807">
    <property type="entry name" value="TransReg_Diox_bact_type"/>
</dbReference>
<keyword evidence="1" id="KW-0805">Transcription regulation</keyword>
<dbReference type="Pfam" id="PF09856">
    <property type="entry name" value="ScfRs"/>
    <property type="match status" value="1"/>
</dbReference>
<dbReference type="GO" id="GO:0005829">
    <property type="term" value="C:cytosol"/>
    <property type="evidence" value="ECO:0007669"/>
    <property type="project" value="TreeGrafter"/>
</dbReference>
<keyword evidence="6" id="KW-1185">Reference proteome</keyword>
<dbReference type="PANTHER" id="PTHR46797:SF23">
    <property type="entry name" value="HTH-TYPE TRANSCRIPTIONAL REGULATOR SUTR"/>
    <property type="match status" value="1"/>
</dbReference>
<accession>A0A2T5HBC3</accession>
<dbReference type="GO" id="GO:0003677">
    <property type="term" value="F:DNA binding"/>
    <property type="evidence" value="ECO:0007669"/>
    <property type="project" value="UniProtKB-KW"/>
</dbReference>